<dbReference type="AlphaFoldDB" id="A0A918L0U1"/>
<reference evidence="4" key="2">
    <citation type="submission" date="2020-09" db="EMBL/GenBank/DDBJ databases">
        <authorList>
            <person name="Sun Q."/>
            <person name="Ohkuma M."/>
        </authorList>
    </citation>
    <scope>NUCLEOTIDE SEQUENCE</scope>
    <source>
        <strain evidence="4">JCM 4386</strain>
    </source>
</reference>
<keyword evidence="5" id="KW-1185">Reference proteome</keyword>
<keyword evidence="2" id="KW-0560">Oxidoreductase</keyword>
<dbReference type="SUPFAM" id="SSF50129">
    <property type="entry name" value="GroES-like"/>
    <property type="match status" value="1"/>
</dbReference>
<feature type="domain" description="Enoyl reductase (ER)" evidence="3">
    <location>
        <begin position="10"/>
        <end position="326"/>
    </location>
</feature>
<dbReference type="GO" id="GO:0070402">
    <property type="term" value="F:NADPH binding"/>
    <property type="evidence" value="ECO:0007669"/>
    <property type="project" value="TreeGrafter"/>
</dbReference>
<keyword evidence="1" id="KW-0521">NADP</keyword>
<evidence type="ECO:0000256" key="2">
    <source>
        <dbReference type="ARBA" id="ARBA00023002"/>
    </source>
</evidence>
<name>A0A918L0U1_9ACTN</name>
<dbReference type="PANTHER" id="PTHR48106">
    <property type="entry name" value="QUINONE OXIDOREDUCTASE PIG3-RELATED"/>
    <property type="match status" value="1"/>
</dbReference>
<dbReference type="InterPro" id="IPR036291">
    <property type="entry name" value="NAD(P)-bd_dom_sf"/>
</dbReference>
<evidence type="ECO:0000313" key="5">
    <source>
        <dbReference type="Proteomes" id="UP000606194"/>
    </source>
</evidence>
<dbReference type="SMART" id="SM00829">
    <property type="entry name" value="PKS_ER"/>
    <property type="match status" value="1"/>
</dbReference>
<dbReference type="Proteomes" id="UP000606194">
    <property type="component" value="Unassembled WGS sequence"/>
</dbReference>
<evidence type="ECO:0000313" key="4">
    <source>
        <dbReference type="EMBL" id="GGR68519.1"/>
    </source>
</evidence>
<dbReference type="GO" id="GO:0016651">
    <property type="term" value="F:oxidoreductase activity, acting on NAD(P)H"/>
    <property type="evidence" value="ECO:0007669"/>
    <property type="project" value="TreeGrafter"/>
</dbReference>
<dbReference type="Gene3D" id="3.40.50.720">
    <property type="entry name" value="NAD(P)-binding Rossmann-like Domain"/>
    <property type="match status" value="1"/>
</dbReference>
<comment type="caution">
    <text evidence="4">The sequence shown here is derived from an EMBL/GenBank/DDBJ whole genome shotgun (WGS) entry which is preliminary data.</text>
</comment>
<sequence length="330" mass="33793">MQAVQATQFGDPATLELVTDLPDPTPGPGEIAIDVSHSAVGLIDVFFRQGRYKDRPGMPQPPFVPGLEVAGTVRALGDGVVGLTVGEQVVALSAGTGTGGYASVYIAEAALTVSIEGRGIDPALAVSVIPNAAMAHVALTQVAHLAAGERVLVHGALGGLSAGFPGVAKQLGASRVVGTVRPGKLAAAEATKLPYDRIVDSTDLHSALGDEKFDVVIDPVGGALRTQSLDVMIPGSRLVAAGNASDDWDHQVDTNRLWFRSVTVSGYNAGAFLPTHPQVVPAALAAAVEAAAAGLANTDVEVLPFSQAVTAHQRMESRDLDGRIALTPEA</sequence>
<accession>A0A918L0U1</accession>
<dbReference type="SUPFAM" id="SSF51735">
    <property type="entry name" value="NAD(P)-binding Rossmann-fold domains"/>
    <property type="match status" value="1"/>
</dbReference>
<evidence type="ECO:0000259" key="3">
    <source>
        <dbReference type="SMART" id="SM00829"/>
    </source>
</evidence>
<gene>
    <name evidence="4" type="primary">qor</name>
    <name evidence="4" type="ORF">GCM10010269_04040</name>
</gene>
<reference evidence="4" key="1">
    <citation type="journal article" date="2014" name="Int. J. Syst. Evol. Microbiol.">
        <title>Complete genome sequence of Corynebacterium casei LMG S-19264T (=DSM 44701T), isolated from a smear-ripened cheese.</title>
        <authorList>
            <consortium name="US DOE Joint Genome Institute (JGI-PGF)"/>
            <person name="Walter F."/>
            <person name="Albersmeier A."/>
            <person name="Kalinowski J."/>
            <person name="Ruckert C."/>
        </authorList>
    </citation>
    <scope>NUCLEOTIDE SEQUENCE</scope>
    <source>
        <strain evidence="4">JCM 4386</strain>
    </source>
</reference>
<dbReference type="InterPro" id="IPR011032">
    <property type="entry name" value="GroES-like_sf"/>
</dbReference>
<dbReference type="Gene3D" id="3.90.180.10">
    <property type="entry name" value="Medium-chain alcohol dehydrogenases, catalytic domain"/>
    <property type="match status" value="1"/>
</dbReference>
<proteinExistence type="predicted"/>
<dbReference type="RefSeq" id="WP_190147466.1">
    <property type="nucleotide sequence ID" value="NZ_BMTL01000002.1"/>
</dbReference>
<dbReference type="Pfam" id="PF13602">
    <property type="entry name" value="ADH_zinc_N_2"/>
    <property type="match status" value="1"/>
</dbReference>
<dbReference type="EMBL" id="BMTL01000002">
    <property type="protein sequence ID" value="GGR68519.1"/>
    <property type="molecule type" value="Genomic_DNA"/>
</dbReference>
<protein>
    <submittedName>
        <fullName evidence="4">NADPH:quinone reductase</fullName>
    </submittedName>
</protein>
<dbReference type="Pfam" id="PF08240">
    <property type="entry name" value="ADH_N"/>
    <property type="match status" value="1"/>
</dbReference>
<dbReference type="InterPro" id="IPR013154">
    <property type="entry name" value="ADH-like_N"/>
</dbReference>
<dbReference type="InterPro" id="IPR020843">
    <property type="entry name" value="ER"/>
</dbReference>
<evidence type="ECO:0000256" key="1">
    <source>
        <dbReference type="ARBA" id="ARBA00022857"/>
    </source>
</evidence>
<organism evidence="4 5">
    <name type="scientific">Streptomyces humidus</name>
    <dbReference type="NCBI Taxonomy" id="52259"/>
    <lineage>
        <taxon>Bacteria</taxon>
        <taxon>Bacillati</taxon>
        <taxon>Actinomycetota</taxon>
        <taxon>Actinomycetes</taxon>
        <taxon>Kitasatosporales</taxon>
        <taxon>Streptomycetaceae</taxon>
        <taxon>Streptomyces</taxon>
    </lineage>
</organism>